<dbReference type="GO" id="GO:0019700">
    <property type="term" value="P:organic phosphonate catabolic process"/>
    <property type="evidence" value="ECO:0007669"/>
    <property type="project" value="InterPro"/>
</dbReference>
<keyword evidence="12" id="KW-1185">Reference proteome</keyword>
<keyword evidence="2 11" id="KW-0032">Aminotransferase</keyword>
<evidence type="ECO:0000256" key="6">
    <source>
        <dbReference type="ARBA" id="ARBA00044521"/>
    </source>
</evidence>
<sequence>MKLLNPGPVSMTDRVRRALASDDVCHREPEFSALMERVRGRIAAIYGEPGFRPVLLGGSGTSAVEAMLTLVSPAKKALVVANGVYGERMAAMLRAQNKPHEVVASAAWTNAMDLAGVEKALASGTYGHVLAVHHETTTGRLNDIAALGALCKRFDVPMLLDAVSSFAGEEIRMVDWNIEALAATANKCVHGAPGVSFVLAREEALARPGFATSVYLDLVRHANEQKKGSAPFTLPTHVMAAFDEALAELAEEGGWKKRHETYKARSTRVRNVLAELGIHLLLDRDDAYGSTLTSFRLPEGKTYEALHARLKSDGFVIYAGQGKFDGAIFRIAVMGDLSTADIDRLAASLRGALG</sequence>
<dbReference type="PANTHER" id="PTHR42778:SF1">
    <property type="entry name" value="2-AMINOETHYLPHOSPHONATE--PYRUVATE TRANSAMINASE"/>
    <property type="match status" value="1"/>
</dbReference>
<reference evidence="11 12" key="1">
    <citation type="submission" date="2015-08" db="EMBL/GenBank/DDBJ databases">
        <authorList>
            <person name="Babu N.S."/>
            <person name="Beckwith C.J."/>
            <person name="Beseler K.G."/>
            <person name="Brison A."/>
            <person name="Carone J.V."/>
            <person name="Caskin T.P."/>
            <person name="Diamond M."/>
            <person name="Durham M.E."/>
            <person name="Foxe J.M."/>
            <person name="Go M."/>
            <person name="Henderson B.A."/>
            <person name="Jones I.B."/>
            <person name="McGettigan J.A."/>
            <person name="Micheletti S.J."/>
            <person name="Nasrallah M.E."/>
            <person name="Ortiz D."/>
            <person name="Piller C.R."/>
            <person name="Privatt S.R."/>
            <person name="Schneider S.L."/>
            <person name="Sharp S."/>
            <person name="Smith T.C."/>
            <person name="Stanton J.D."/>
            <person name="Ullery H.E."/>
            <person name="Wilson R.J."/>
            <person name="Serrano M.G."/>
            <person name="Buck G."/>
            <person name="Lee V."/>
            <person name="Wang Y."/>
            <person name="Carvalho R."/>
            <person name="Voegtly L."/>
            <person name="Shi R."/>
            <person name="Duckworth R."/>
            <person name="Johnson A."/>
            <person name="Loviza R."/>
            <person name="Walstead R."/>
            <person name="Shah Z."/>
            <person name="Kiflezghi M."/>
            <person name="Wade K."/>
            <person name="Ball S.L."/>
            <person name="Bradley K.W."/>
            <person name="Asai D.J."/>
            <person name="Bowman C.A."/>
            <person name="Russell D.A."/>
            <person name="Pope W.H."/>
            <person name="Jacobs-Sera D."/>
            <person name="Hendrix R.W."/>
            <person name="Hatfull G.F."/>
        </authorList>
    </citation>
    <scope>NUCLEOTIDE SEQUENCE [LARGE SCALE GENOMIC DNA]</scope>
    <source>
        <strain evidence="11 12">DSM 27648</strain>
    </source>
</reference>
<dbReference type="EMBL" id="CP012333">
    <property type="protein sequence ID" value="AKV03726.1"/>
    <property type="molecule type" value="Genomic_DNA"/>
</dbReference>
<dbReference type="OrthoDB" id="9766472at2"/>
<dbReference type="Proteomes" id="UP000064967">
    <property type="component" value="Chromosome"/>
</dbReference>
<dbReference type="InterPro" id="IPR015422">
    <property type="entry name" value="PyrdxlP-dep_Trfase_small"/>
</dbReference>
<evidence type="ECO:0000259" key="10">
    <source>
        <dbReference type="Pfam" id="PF00266"/>
    </source>
</evidence>
<dbReference type="Gene3D" id="3.40.640.10">
    <property type="entry name" value="Type I PLP-dependent aspartate aminotransferase-like (Major domain)"/>
    <property type="match status" value="1"/>
</dbReference>
<feature type="binding site" evidence="8">
    <location>
        <position position="330"/>
    </location>
    <ligand>
        <name>substrate</name>
    </ligand>
</feature>
<comment type="cofactor">
    <cofactor evidence="1 9">
        <name>pyridoxal 5'-phosphate</name>
        <dbReference type="ChEBI" id="CHEBI:597326"/>
    </cofactor>
</comment>
<dbReference type="InterPro" id="IPR012703">
    <property type="entry name" value="NH2EtPonate_pyrv_transaminase"/>
</dbReference>
<gene>
    <name evidence="11" type="ORF">AKJ09_10389</name>
</gene>
<accession>A0A0K1QD87</accession>
<keyword evidence="5 11" id="KW-0670">Pyruvate</keyword>
<dbReference type="Gene3D" id="3.90.1150.10">
    <property type="entry name" value="Aspartate Aminotransferase, domain 1"/>
    <property type="match status" value="1"/>
</dbReference>
<keyword evidence="3 11" id="KW-0808">Transferase</keyword>
<feature type="modified residue" description="N6-(pyridoxal phosphate)lysine" evidence="9">
    <location>
        <position position="187"/>
    </location>
</feature>
<dbReference type="SUPFAM" id="SSF53383">
    <property type="entry name" value="PLP-dependent transferases"/>
    <property type="match status" value="1"/>
</dbReference>
<dbReference type="AlphaFoldDB" id="A0A0K1QD87"/>
<proteinExistence type="inferred from homology"/>
<dbReference type="InterPro" id="IPR000192">
    <property type="entry name" value="Aminotrans_V_dom"/>
</dbReference>
<dbReference type="InterPro" id="IPR015424">
    <property type="entry name" value="PyrdxlP-dep_Trfase"/>
</dbReference>
<dbReference type="InterPro" id="IPR024169">
    <property type="entry name" value="SP_NH2Trfase/AEP_transaminase"/>
</dbReference>
<dbReference type="HAMAP" id="MF_01376">
    <property type="entry name" value="PhnW_aminotrans_5"/>
    <property type="match status" value="1"/>
</dbReference>
<evidence type="ECO:0000256" key="2">
    <source>
        <dbReference type="ARBA" id="ARBA00022576"/>
    </source>
</evidence>
<evidence type="ECO:0000313" key="11">
    <source>
        <dbReference type="EMBL" id="AKV03726.1"/>
    </source>
</evidence>
<evidence type="ECO:0000256" key="5">
    <source>
        <dbReference type="ARBA" id="ARBA00023317"/>
    </source>
</evidence>
<dbReference type="PATRIC" id="fig|1391654.3.peg.10530"/>
<dbReference type="EC" id="2.6.1.37" evidence="6"/>
<keyword evidence="4 9" id="KW-0663">Pyridoxal phosphate</keyword>
<protein>
    <recommendedName>
        <fullName evidence="6">2-aminoethylphosphonate--pyruvate transaminase</fullName>
        <ecNumber evidence="6">2.6.1.37</ecNumber>
    </recommendedName>
</protein>
<comment type="catalytic activity">
    <reaction evidence="7">
        <text>(2-aminoethyl)phosphonate + pyruvate = phosphonoacetaldehyde + L-alanine</text>
        <dbReference type="Rhea" id="RHEA:17021"/>
        <dbReference type="ChEBI" id="CHEBI:15361"/>
        <dbReference type="ChEBI" id="CHEBI:57418"/>
        <dbReference type="ChEBI" id="CHEBI:57972"/>
        <dbReference type="ChEBI" id="CHEBI:58383"/>
        <dbReference type="EC" id="2.6.1.37"/>
    </reaction>
</comment>
<evidence type="ECO:0000256" key="9">
    <source>
        <dbReference type="PIRSR" id="PIRSR000524-50"/>
    </source>
</evidence>
<organism evidence="11 12">
    <name type="scientific">Labilithrix luteola</name>
    <dbReference type="NCBI Taxonomy" id="1391654"/>
    <lineage>
        <taxon>Bacteria</taxon>
        <taxon>Pseudomonadati</taxon>
        <taxon>Myxococcota</taxon>
        <taxon>Polyangia</taxon>
        <taxon>Polyangiales</taxon>
        <taxon>Labilitrichaceae</taxon>
        <taxon>Labilithrix</taxon>
    </lineage>
</organism>
<dbReference type="PIRSF" id="PIRSF000524">
    <property type="entry name" value="SPT"/>
    <property type="match status" value="1"/>
</dbReference>
<dbReference type="Pfam" id="PF00266">
    <property type="entry name" value="Aminotran_5"/>
    <property type="match status" value="1"/>
</dbReference>
<dbReference type="KEGG" id="llu:AKJ09_10389"/>
<dbReference type="RefSeq" id="WP_146654449.1">
    <property type="nucleotide sequence ID" value="NZ_CP012333.1"/>
</dbReference>
<evidence type="ECO:0000256" key="1">
    <source>
        <dbReference type="ARBA" id="ARBA00001933"/>
    </source>
</evidence>
<evidence type="ECO:0000256" key="4">
    <source>
        <dbReference type="ARBA" id="ARBA00022898"/>
    </source>
</evidence>
<evidence type="ECO:0000256" key="3">
    <source>
        <dbReference type="ARBA" id="ARBA00022679"/>
    </source>
</evidence>
<name>A0A0K1QD87_9BACT</name>
<dbReference type="InterPro" id="IPR015421">
    <property type="entry name" value="PyrdxlP-dep_Trfase_major"/>
</dbReference>
<evidence type="ECO:0000256" key="8">
    <source>
        <dbReference type="PIRSR" id="PIRSR000524-1"/>
    </source>
</evidence>
<dbReference type="GO" id="GO:0047304">
    <property type="term" value="F:2-aminoethylphosphonate-pyruvate transaminase activity"/>
    <property type="evidence" value="ECO:0007669"/>
    <property type="project" value="UniProtKB-EC"/>
</dbReference>
<feature type="domain" description="Aminotransferase class V" evidence="10">
    <location>
        <begin position="23"/>
        <end position="320"/>
    </location>
</feature>
<evidence type="ECO:0000313" key="12">
    <source>
        <dbReference type="Proteomes" id="UP000064967"/>
    </source>
</evidence>
<dbReference type="STRING" id="1391654.AKJ09_10389"/>
<dbReference type="PANTHER" id="PTHR42778">
    <property type="entry name" value="2-AMINOETHYLPHOSPHONATE--PYRUVATE TRANSAMINASE"/>
    <property type="match status" value="1"/>
</dbReference>
<evidence type="ECO:0000256" key="7">
    <source>
        <dbReference type="ARBA" id="ARBA00049460"/>
    </source>
</evidence>